<dbReference type="Gene3D" id="3.40.50.150">
    <property type="entry name" value="Vaccinia Virus protein VP39"/>
    <property type="match status" value="1"/>
</dbReference>
<dbReference type="InterPro" id="IPR029063">
    <property type="entry name" value="SAM-dependent_MTases_sf"/>
</dbReference>
<gene>
    <name evidence="4" type="ORF">WCN91_07275</name>
</gene>
<dbReference type="InterPro" id="IPR013216">
    <property type="entry name" value="Methyltransf_11"/>
</dbReference>
<name>A0ABU9MW05_9GAMM</name>
<keyword evidence="1 4" id="KW-0489">Methyltransferase</keyword>
<dbReference type="Pfam" id="PF08241">
    <property type="entry name" value="Methyltransf_11"/>
    <property type="match status" value="1"/>
</dbReference>
<evidence type="ECO:0000313" key="4">
    <source>
        <dbReference type="EMBL" id="MEM0515230.1"/>
    </source>
</evidence>
<dbReference type="Proteomes" id="UP001447008">
    <property type="component" value="Unassembled WGS sequence"/>
</dbReference>
<dbReference type="InterPro" id="IPR050602">
    <property type="entry name" value="Malonyl-ACP_OMT"/>
</dbReference>
<dbReference type="SUPFAM" id="SSF53335">
    <property type="entry name" value="S-adenosyl-L-methionine-dependent methyltransferases"/>
    <property type="match status" value="1"/>
</dbReference>
<reference evidence="4 5" key="1">
    <citation type="submission" date="2024-03" db="EMBL/GenBank/DDBJ databases">
        <title>Pseudoalteromonas qingdaonensis sp. nov., isolated from the intestines of marine benthic organisms.</title>
        <authorList>
            <person name="Lin X."/>
            <person name="Fang S."/>
            <person name="Hu X."/>
        </authorList>
    </citation>
    <scope>NUCLEOTIDE SEQUENCE [LARGE SCALE GENOMIC DNA]</scope>
    <source>
        <strain evidence="4 5">YIC-827</strain>
    </source>
</reference>
<dbReference type="PANTHER" id="PTHR13090:SF1">
    <property type="entry name" value="ARGININE-HYDROXYLASE NDUFAF5, MITOCHONDRIAL"/>
    <property type="match status" value="1"/>
</dbReference>
<dbReference type="GO" id="GO:0032259">
    <property type="term" value="P:methylation"/>
    <property type="evidence" value="ECO:0007669"/>
    <property type="project" value="UniProtKB-KW"/>
</dbReference>
<evidence type="ECO:0000256" key="1">
    <source>
        <dbReference type="ARBA" id="ARBA00022603"/>
    </source>
</evidence>
<dbReference type="PANTHER" id="PTHR13090">
    <property type="entry name" value="ARGININE-HYDROXYLASE NDUFAF5, MITOCHONDRIAL"/>
    <property type="match status" value="1"/>
</dbReference>
<proteinExistence type="predicted"/>
<evidence type="ECO:0000259" key="3">
    <source>
        <dbReference type="Pfam" id="PF08241"/>
    </source>
</evidence>
<dbReference type="RefSeq" id="WP_342677708.1">
    <property type="nucleotide sequence ID" value="NZ_JBCGCU010000006.1"/>
</dbReference>
<dbReference type="CDD" id="cd02440">
    <property type="entry name" value="AdoMet_MTases"/>
    <property type="match status" value="1"/>
</dbReference>
<protein>
    <submittedName>
        <fullName evidence="4">Methyltransferase domain-containing protein</fullName>
    </submittedName>
</protein>
<dbReference type="EMBL" id="JBCGCU010000006">
    <property type="protein sequence ID" value="MEM0515230.1"/>
    <property type="molecule type" value="Genomic_DNA"/>
</dbReference>
<accession>A0ABU9MW05</accession>
<dbReference type="GO" id="GO:0008168">
    <property type="term" value="F:methyltransferase activity"/>
    <property type="evidence" value="ECO:0007669"/>
    <property type="project" value="UniProtKB-KW"/>
</dbReference>
<organism evidence="4 5">
    <name type="scientific">Pseudoalteromonas qingdaonensis</name>
    <dbReference type="NCBI Taxonomy" id="3131913"/>
    <lineage>
        <taxon>Bacteria</taxon>
        <taxon>Pseudomonadati</taxon>
        <taxon>Pseudomonadota</taxon>
        <taxon>Gammaproteobacteria</taxon>
        <taxon>Alteromonadales</taxon>
        <taxon>Pseudoalteromonadaceae</taxon>
        <taxon>Pseudoalteromonas</taxon>
    </lineage>
</organism>
<keyword evidence="5" id="KW-1185">Reference proteome</keyword>
<comment type="caution">
    <text evidence="4">The sequence shown here is derived from an EMBL/GenBank/DDBJ whole genome shotgun (WGS) entry which is preliminary data.</text>
</comment>
<sequence>MSAALKQQTQSHFSKAACRYQHHARVQASASEVLLAHLAQRSLGLCLDLGAGPGVNSAALAAQSDALIALDLSPSMLAQIRTPSVKLCADMDALPLQANCLDTVFSNFAMQWSSDLNIALAELYRVLKPKGRAYLAIVAAGSLVEVKMAFADIGREAINHFASFEEIRSAAHNAGFKVNWQQELPLFDTYSSAKDALKSLSAIGANSAEQGHKALTKGEYLQVLQRLGGDSQEVALSYNVVFLELIK</sequence>
<evidence type="ECO:0000256" key="2">
    <source>
        <dbReference type="ARBA" id="ARBA00022679"/>
    </source>
</evidence>
<keyword evidence="2" id="KW-0808">Transferase</keyword>
<feature type="domain" description="Methyltransferase type 11" evidence="3">
    <location>
        <begin position="47"/>
        <end position="134"/>
    </location>
</feature>
<evidence type="ECO:0000313" key="5">
    <source>
        <dbReference type="Proteomes" id="UP001447008"/>
    </source>
</evidence>